<evidence type="ECO:0000313" key="2">
    <source>
        <dbReference type="EMBL" id="JAG24562.1"/>
    </source>
</evidence>
<dbReference type="EMBL" id="GBHO01019046">
    <property type="protein sequence ID" value="JAG24558.1"/>
    <property type="molecule type" value="Transcribed_RNA"/>
</dbReference>
<accession>A0A0A9Y0C2</accession>
<reference evidence="1" key="2">
    <citation type="submission" date="2014-07" db="EMBL/GenBank/DDBJ databases">
        <authorList>
            <person name="Hull J."/>
        </authorList>
    </citation>
    <scope>NUCLEOTIDE SEQUENCE</scope>
</reference>
<organism evidence="1">
    <name type="scientific">Lygus hesperus</name>
    <name type="common">Western plant bug</name>
    <dbReference type="NCBI Taxonomy" id="30085"/>
    <lineage>
        <taxon>Eukaryota</taxon>
        <taxon>Metazoa</taxon>
        <taxon>Ecdysozoa</taxon>
        <taxon>Arthropoda</taxon>
        <taxon>Hexapoda</taxon>
        <taxon>Insecta</taxon>
        <taxon>Pterygota</taxon>
        <taxon>Neoptera</taxon>
        <taxon>Paraneoptera</taxon>
        <taxon>Hemiptera</taxon>
        <taxon>Heteroptera</taxon>
        <taxon>Panheteroptera</taxon>
        <taxon>Cimicomorpha</taxon>
        <taxon>Miridae</taxon>
        <taxon>Mirini</taxon>
        <taxon>Lygus</taxon>
    </lineage>
</organism>
<dbReference type="AlphaFoldDB" id="A0A0A9Y0C2"/>
<dbReference type="EMBL" id="GBHO01019042">
    <property type="protein sequence ID" value="JAG24562.1"/>
    <property type="molecule type" value="Transcribed_RNA"/>
</dbReference>
<evidence type="ECO:0000313" key="1">
    <source>
        <dbReference type="EMBL" id="JAG24558.1"/>
    </source>
</evidence>
<sequence length="136" mass="15572">MSRVEASLQIQQYTKAWELLHAIVDVYVMHAVAEDERDERDANTKEAVEKVLVELESMCQETVKALVGSRKHTASELRKLFTTVSNWRALLVSKTYGPLFSDALRLLKRELQRCMGGCRQNTASVLHRSKRSKHQS</sequence>
<reference evidence="1" key="1">
    <citation type="journal article" date="2014" name="PLoS ONE">
        <title>Transcriptome-Based Identification of ABC Transporters in the Western Tarnished Plant Bug Lygus hesperus.</title>
        <authorList>
            <person name="Hull J.J."/>
            <person name="Chaney K."/>
            <person name="Geib S.M."/>
            <person name="Fabrick J.A."/>
            <person name="Brent C.S."/>
            <person name="Walsh D."/>
            <person name="Lavine L.C."/>
        </authorList>
    </citation>
    <scope>NUCLEOTIDE SEQUENCE</scope>
</reference>
<gene>
    <name evidence="1" type="primary">betB_1</name>
    <name evidence="2" type="synonym">betB_0</name>
    <name evidence="1" type="ORF">CM83_41958</name>
    <name evidence="2" type="ORF">CM83_41959</name>
</gene>
<name>A0A0A9Y0C2_LYGHE</name>
<protein>
    <submittedName>
        <fullName evidence="1">Betaine aldehyde dehydrogenase</fullName>
    </submittedName>
</protein>
<proteinExistence type="predicted"/>